<gene>
    <name evidence="3" type="ORF">BN55_00315</name>
</gene>
<dbReference type="GO" id="GO:0005524">
    <property type="term" value="F:ATP binding"/>
    <property type="evidence" value="ECO:0007669"/>
    <property type="project" value="InterPro"/>
</dbReference>
<dbReference type="PATRIC" id="fig|1423758.3.peg.1021"/>
<dbReference type="PANTHER" id="PTHR30050">
    <property type="entry name" value="CHROMOSOMAL REPLICATION INITIATOR PROTEIN DNAA"/>
    <property type="match status" value="1"/>
</dbReference>
<dbReference type="AlphaFoldDB" id="I7L631"/>
<evidence type="ECO:0000259" key="1">
    <source>
        <dbReference type="Pfam" id="PF01695"/>
    </source>
</evidence>
<dbReference type="OrthoDB" id="61127at2"/>
<dbReference type="Pfam" id="PF01695">
    <property type="entry name" value="IstB_IS21"/>
    <property type="match status" value="1"/>
</dbReference>
<sequence>MQPISDVISQIIKDRQLDQNSDSLAKKAISNSQVQDFLNQNRDRIDNAMIKASLANIFTFVDQIEHPNSVIKGYQPQLFINGRVIDIRFAPTQQKIKAQELAQRKHRIELIDLPEKLRNVDLTSIDRNPERRESLVEIANFIKNYKKDHHAKGLYLEGDFGVGKTYILAALANAIASEGSNVIFLHVPSFIAGLSSHFQDNSLNQEIDRIANAPVLIFDDIGAESLSEWSRDDVLGVILQKRMDNDLPTFFSSNMDMNALEQHLAETKNSLDEVKAKRLMQRVRYLSREVFVGGQNRRF</sequence>
<dbReference type="STRING" id="1423758.FC41_GL001010"/>
<feature type="domain" description="IstB-like ATP-binding" evidence="1">
    <location>
        <begin position="150"/>
        <end position="290"/>
    </location>
</feature>
<comment type="caution">
    <text evidence="3">The sequence shown here is derived from an EMBL/GenBank/DDBJ whole genome shotgun (WGS) entry which is preliminary data.</text>
</comment>
<dbReference type="GeneID" id="82847023"/>
<accession>I7L631</accession>
<dbReference type="Gene3D" id="3.40.50.300">
    <property type="entry name" value="P-loop containing nucleotide triphosphate hydrolases"/>
    <property type="match status" value="1"/>
</dbReference>
<dbReference type="EMBL" id="CAKE01000010">
    <property type="protein sequence ID" value="CCI81782.1"/>
    <property type="molecule type" value="Genomic_DNA"/>
</dbReference>
<protein>
    <submittedName>
        <fullName evidence="3">Primosomal protein DnaI</fullName>
    </submittedName>
</protein>
<dbReference type="InterPro" id="IPR009928">
    <property type="entry name" value="DnaI_N"/>
</dbReference>
<name>I7L631_9LACO</name>
<organism evidence="3 4">
    <name type="scientific">Lactobacillus hominis DSM 23910 = CRBIP 24.179</name>
    <dbReference type="NCBI Taxonomy" id="1423758"/>
    <lineage>
        <taxon>Bacteria</taxon>
        <taxon>Bacillati</taxon>
        <taxon>Bacillota</taxon>
        <taxon>Bacilli</taxon>
        <taxon>Lactobacillales</taxon>
        <taxon>Lactobacillaceae</taxon>
        <taxon>Lactobacillus</taxon>
    </lineage>
</organism>
<dbReference type="InterPro" id="IPR027417">
    <property type="entry name" value="P-loop_NTPase"/>
</dbReference>
<dbReference type="NCBIfam" id="NF006505">
    <property type="entry name" value="PRK08939.1"/>
    <property type="match status" value="1"/>
</dbReference>
<dbReference type="GO" id="GO:0006260">
    <property type="term" value="P:DNA replication"/>
    <property type="evidence" value="ECO:0007669"/>
    <property type="project" value="TreeGrafter"/>
</dbReference>
<reference evidence="3 4" key="1">
    <citation type="submission" date="2012-06" db="EMBL/GenBank/DDBJ databases">
        <title>Draft Genome Sequence of Lactobacillus hominis Strain CRBIP 24.179T, isolated from human intestine.</title>
        <authorList>
            <person name="Cousin S."/>
            <person name="Ma L."/>
            <person name="Bizet C."/>
            <person name="Loux V."/>
            <person name="Bouchier C."/>
            <person name="Clermont D."/>
            <person name="Creno S."/>
        </authorList>
    </citation>
    <scope>NUCLEOTIDE SEQUENCE [LARGE SCALE GENOMIC DNA]</scope>
    <source>
        <strain evidence="4">CRBIP 24.179T</strain>
    </source>
</reference>
<dbReference type="eggNOG" id="COG1484">
    <property type="taxonomic scope" value="Bacteria"/>
</dbReference>
<dbReference type="Pfam" id="PF07319">
    <property type="entry name" value="DnaI_N"/>
    <property type="match status" value="1"/>
</dbReference>
<keyword evidence="4" id="KW-1185">Reference proteome</keyword>
<proteinExistence type="predicted"/>
<dbReference type="InterPro" id="IPR002611">
    <property type="entry name" value="IstB_ATP-bd"/>
</dbReference>
<dbReference type="RefSeq" id="WP_008470667.1">
    <property type="nucleotide sequence ID" value="NZ_AYZP01000002.1"/>
</dbReference>
<evidence type="ECO:0000313" key="4">
    <source>
        <dbReference type="Proteomes" id="UP000009320"/>
    </source>
</evidence>
<evidence type="ECO:0000313" key="3">
    <source>
        <dbReference type="EMBL" id="CCI81782.1"/>
    </source>
</evidence>
<dbReference type="Proteomes" id="UP000009320">
    <property type="component" value="Unassembled WGS sequence"/>
</dbReference>
<dbReference type="SUPFAM" id="SSF52540">
    <property type="entry name" value="P-loop containing nucleoside triphosphate hydrolases"/>
    <property type="match status" value="1"/>
</dbReference>
<dbReference type="PANTHER" id="PTHR30050:SF8">
    <property type="entry name" value="PRIMOSOMAL PROTEIN DNAI"/>
    <property type="match status" value="1"/>
</dbReference>
<feature type="domain" description="Primosomal DnaI N-terminal" evidence="2">
    <location>
        <begin position="1"/>
        <end position="88"/>
    </location>
</feature>
<evidence type="ECO:0000259" key="2">
    <source>
        <dbReference type="Pfam" id="PF07319"/>
    </source>
</evidence>